<evidence type="ECO:0000256" key="6">
    <source>
        <dbReference type="ARBA" id="ARBA00022777"/>
    </source>
</evidence>
<dbReference type="InterPro" id="IPR003594">
    <property type="entry name" value="HATPase_dom"/>
</dbReference>
<keyword evidence="10" id="KW-0472">Membrane</keyword>
<dbReference type="InterPro" id="IPR036097">
    <property type="entry name" value="HisK_dim/P_sf"/>
</dbReference>
<dbReference type="CDD" id="cd00075">
    <property type="entry name" value="HATPase"/>
    <property type="match status" value="1"/>
</dbReference>
<evidence type="ECO:0000259" key="11">
    <source>
        <dbReference type="PROSITE" id="PS50109"/>
    </source>
</evidence>
<evidence type="ECO:0000256" key="2">
    <source>
        <dbReference type="ARBA" id="ARBA00012438"/>
    </source>
</evidence>
<evidence type="ECO:0000256" key="10">
    <source>
        <dbReference type="SAM" id="Phobius"/>
    </source>
</evidence>
<dbReference type="EC" id="2.7.13.3" evidence="2"/>
<dbReference type="SMART" id="SM00387">
    <property type="entry name" value="HATPase_c"/>
    <property type="match status" value="1"/>
</dbReference>
<dbReference type="Gene3D" id="3.30.565.10">
    <property type="entry name" value="Histidine kinase-like ATPase, C-terminal domain"/>
    <property type="match status" value="1"/>
</dbReference>
<reference evidence="12" key="1">
    <citation type="submission" date="2020-12" db="EMBL/GenBank/DDBJ databases">
        <title>Desulfobium dissulfuricans gen. nov., sp. nov., a novel mesophilic, sulfate-reducing bacterium isolated from a deep-sea hydrothermal vent.</title>
        <authorList>
            <person name="Hashimoto Y."/>
            <person name="Tame A."/>
            <person name="Sawayama S."/>
            <person name="Miyazaki J."/>
            <person name="Takai K."/>
            <person name="Nakagawa S."/>
        </authorList>
    </citation>
    <scope>NUCLEOTIDE SEQUENCE</scope>
    <source>
        <strain evidence="12">GF1</strain>
    </source>
</reference>
<dbReference type="SUPFAM" id="SSF47384">
    <property type="entry name" value="Homodimeric domain of signal transducing histidine kinase"/>
    <property type="match status" value="1"/>
</dbReference>
<keyword evidence="10" id="KW-0812">Transmembrane</keyword>
<dbReference type="GO" id="GO:0000155">
    <property type="term" value="F:phosphorelay sensor kinase activity"/>
    <property type="evidence" value="ECO:0007669"/>
    <property type="project" value="InterPro"/>
</dbReference>
<gene>
    <name evidence="12" type="ORF">GF1_17520</name>
</gene>
<proteinExistence type="predicted"/>
<dbReference type="EMBL" id="AP024233">
    <property type="protein sequence ID" value="BCO09376.1"/>
    <property type="molecule type" value="Genomic_DNA"/>
</dbReference>
<keyword evidence="6" id="KW-0418">Kinase</keyword>
<dbReference type="Pfam" id="PF00512">
    <property type="entry name" value="HisKA"/>
    <property type="match status" value="1"/>
</dbReference>
<dbReference type="CDD" id="cd00082">
    <property type="entry name" value="HisKA"/>
    <property type="match status" value="1"/>
</dbReference>
<dbReference type="RefSeq" id="WP_267926129.1">
    <property type="nucleotide sequence ID" value="NZ_AP024233.1"/>
</dbReference>
<feature type="transmembrane region" description="Helical" evidence="10">
    <location>
        <begin position="150"/>
        <end position="170"/>
    </location>
</feature>
<dbReference type="InterPro" id="IPR004358">
    <property type="entry name" value="Sig_transdc_His_kin-like_C"/>
</dbReference>
<evidence type="ECO:0000256" key="5">
    <source>
        <dbReference type="ARBA" id="ARBA00022741"/>
    </source>
</evidence>
<keyword evidence="4" id="KW-0808">Transferase</keyword>
<dbReference type="InterPro" id="IPR005467">
    <property type="entry name" value="His_kinase_dom"/>
</dbReference>
<keyword evidence="13" id="KW-1185">Reference proteome</keyword>
<feature type="transmembrane region" description="Helical" evidence="10">
    <location>
        <begin position="21"/>
        <end position="41"/>
    </location>
</feature>
<dbReference type="InterPro" id="IPR036890">
    <property type="entry name" value="HATPase_C_sf"/>
</dbReference>
<keyword evidence="10" id="KW-1133">Transmembrane helix</keyword>
<keyword evidence="8" id="KW-0902">Two-component regulatory system</keyword>
<dbReference type="AlphaFoldDB" id="A0A915U0T5"/>
<dbReference type="GO" id="GO:0005524">
    <property type="term" value="F:ATP binding"/>
    <property type="evidence" value="ECO:0007669"/>
    <property type="project" value="UniProtKB-KW"/>
</dbReference>
<evidence type="ECO:0000256" key="3">
    <source>
        <dbReference type="ARBA" id="ARBA00022553"/>
    </source>
</evidence>
<evidence type="ECO:0000256" key="1">
    <source>
        <dbReference type="ARBA" id="ARBA00000085"/>
    </source>
</evidence>
<dbReference type="NCBIfam" id="NF045718">
    <property type="entry name" value="two_CW_domain"/>
    <property type="match status" value="1"/>
</dbReference>
<feature type="transmembrane region" description="Helical" evidence="10">
    <location>
        <begin position="108"/>
        <end position="138"/>
    </location>
</feature>
<keyword evidence="9" id="KW-0175">Coiled coil</keyword>
<dbReference type="SUPFAM" id="SSF55874">
    <property type="entry name" value="ATPase domain of HSP90 chaperone/DNA topoisomerase II/histidine kinase"/>
    <property type="match status" value="1"/>
</dbReference>
<sequence>MPFSLLKNCRQRFEQLFTFSDRLFFVLRLATIVGSSAWLLFAPVSVVESRGYFIALFIFIIYSGVLYGLIFCRADRIRQIYVLSLVFDLIFVYYLVRLENRVDNSFFLGYYLLVVLHTLYFGRVFGLFVTTLAAGLYLLNVLPFLGQIHWTAIGVRIIFLYLIGLPAGLIHEKLKTDKEKIEQLNAQLSETLENLERMQAKLIESEKFSALGRLTAGVAHEIRNPLTALGGFSKRLLARLPEGSREYQYAQTIIAEVNRLEAILRDILIVTSKGGELNRADINQVVRHAVSFYLGLYGGEKKLEVREQYRDDLPRVYLEPNQVEQAIGNLISNALDSMPDGGTLTIRTDMEEAREIEWVVVSITDTGIGISRKQADLIFEPFYSTKRIGTGTGLGLTIVREILEDHRGYIKVHSAEGSGTTVSLYFPYQPEEEDSRTPCWKCLGCGVEKDPSFRCPAYPYFGRICWAVAGTLCAGKVMGTYAEKIRDCRKCPFFMRRHNIAGQEGDLPSCLAVSDGEEDGS</sequence>
<evidence type="ECO:0000256" key="4">
    <source>
        <dbReference type="ARBA" id="ARBA00022679"/>
    </source>
</evidence>
<evidence type="ECO:0000313" key="12">
    <source>
        <dbReference type="EMBL" id="BCO09376.1"/>
    </source>
</evidence>
<organism evidence="12 13">
    <name type="scientific">Desulfolithobacter dissulfuricans</name>
    <dbReference type="NCBI Taxonomy" id="2795293"/>
    <lineage>
        <taxon>Bacteria</taxon>
        <taxon>Pseudomonadati</taxon>
        <taxon>Thermodesulfobacteriota</taxon>
        <taxon>Desulfobulbia</taxon>
        <taxon>Desulfobulbales</taxon>
        <taxon>Desulfobulbaceae</taxon>
        <taxon>Desulfolithobacter</taxon>
    </lineage>
</organism>
<dbReference type="PROSITE" id="PS50109">
    <property type="entry name" value="HIS_KIN"/>
    <property type="match status" value="1"/>
</dbReference>
<evidence type="ECO:0000313" key="13">
    <source>
        <dbReference type="Proteomes" id="UP001063350"/>
    </source>
</evidence>
<name>A0A915U0T5_9BACT</name>
<dbReference type="Proteomes" id="UP001063350">
    <property type="component" value="Chromosome"/>
</dbReference>
<evidence type="ECO:0000256" key="8">
    <source>
        <dbReference type="ARBA" id="ARBA00023012"/>
    </source>
</evidence>
<dbReference type="PRINTS" id="PR00344">
    <property type="entry name" value="BCTRLSENSOR"/>
</dbReference>
<evidence type="ECO:0000256" key="7">
    <source>
        <dbReference type="ARBA" id="ARBA00022840"/>
    </source>
</evidence>
<comment type="catalytic activity">
    <reaction evidence="1">
        <text>ATP + protein L-histidine = ADP + protein N-phospho-L-histidine.</text>
        <dbReference type="EC" id="2.7.13.3"/>
    </reaction>
</comment>
<dbReference type="PANTHER" id="PTHR43065:SF10">
    <property type="entry name" value="PEROXIDE STRESS-ACTIVATED HISTIDINE KINASE MAK3"/>
    <property type="match status" value="1"/>
</dbReference>
<evidence type="ECO:0000256" key="9">
    <source>
        <dbReference type="SAM" id="Coils"/>
    </source>
</evidence>
<keyword evidence="5" id="KW-0547">Nucleotide-binding</keyword>
<dbReference type="SMART" id="SM00388">
    <property type="entry name" value="HisKA"/>
    <property type="match status" value="1"/>
</dbReference>
<protein>
    <recommendedName>
        <fullName evidence="2">histidine kinase</fullName>
        <ecNumber evidence="2">2.7.13.3</ecNumber>
    </recommendedName>
</protein>
<keyword evidence="3" id="KW-0597">Phosphoprotein</keyword>
<feature type="transmembrane region" description="Helical" evidence="10">
    <location>
        <begin position="79"/>
        <end position="96"/>
    </location>
</feature>
<accession>A0A915U0T5</accession>
<dbReference type="KEGG" id="ddu:GF1_17520"/>
<dbReference type="InterPro" id="IPR054687">
    <property type="entry name" value="Two-CW_dom"/>
</dbReference>
<dbReference type="Pfam" id="PF02518">
    <property type="entry name" value="HATPase_c"/>
    <property type="match status" value="1"/>
</dbReference>
<feature type="domain" description="Histidine kinase" evidence="11">
    <location>
        <begin position="217"/>
        <end position="430"/>
    </location>
</feature>
<feature type="coiled-coil region" evidence="9">
    <location>
        <begin position="171"/>
        <end position="205"/>
    </location>
</feature>
<feature type="transmembrane region" description="Helical" evidence="10">
    <location>
        <begin position="53"/>
        <end position="72"/>
    </location>
</feature>
<keyword evidence="7" id="KW-0067">ATP-binding</keyword>
<dbReference type="InterPro" id="IPR003661">
    <property type="entry name" value="HisK_dim/P_dom"/>
</dbReference>
<dbReference type="PANTHER" id="PTHR43065">
    <property type="entry name" value="SENSOR HISTIDINE KINASE"/>
    <property type="match status" value="1"/>
</dbReference>
<dbReference type="Gene3D" id="1.10.287.130">
    <property type="match status" value="1"/>
</dbReference>